<keyword evidence="1" id="KW-1133">Transmembrane helix</keyword>
<keyword evidence="1" id="KW-0812">Transmembrane</keyword>
<organism evidence="2">
    <name type="scientific">Staphylothermus marinus</name>
    <dbReference type="NCBI Taxonomy" id="2280"/>
    <lineage>
        <taxon>Archaea</taxon>
        <taxon>Thermoproteota</taxon>
        <taxon>Thermoprotei</taxon>
        <taxon>Desulfurococcales</taxon>
        <taxon>Desulfurococcaceae</taxon>
        <taxon>Staphylothermus</taxon>
    </lineage>
</organism>
<name>A0A7J3KG45_STAMA</name>
<proteinExistence type="predicted"/>
<comment type="caution">
    <text evidence="2">The sequence shown here is derived from an EMBL/GenBank/DDBJ whole genome shotgun (WGS) entry which is preliminary data.</text>
</comment>
<reference evidence="2" key="1">
    <citation type="journal article" date="2020" name="mSystems">
        <title>Genome- and Community-Level Interaction Insights into Carbon Utilization and Element Cycling Functions of Hydrothermarchaeota in Hydrothermal Sediment.</title>
        <authorList>
            <person name="Zhou Z."/>
            <person name="Liu Y."/>
            <person name="Xu W."/>
            <person name="Pan J."/>
            <person name="Luo Z.H."/>
            <person name="Li M."/>
        </authorList>
    </citation>
    <scope>NUCLEOTIDE SEQUENCE [LARGE SCALE GENOMIC DNA]</scope>
    <source>
        <strain evidence="2">SpSt-638</strain>
    </source>
</reference>
<evidence type="ECO:0000256" key="1">
    <source>
        <dbReference type="SAM" id="Phobius"/>
    </source>
</evidence>
<sequence length="77" mass="8427">MLIAVILALVYIVGLIISPDAPVYGHLTLSEVLIRYTILAIILIISGILGYLGYLVSTSPVPKAIEELVKEYKEQTK</sequence>
<accession>A0A7J3KG45</accession>
<gene>
    <name evidence="2" type="ORF">ENU09_03680</name>
</gene>
<feature type="transmembrane region" description="Helical" evidence="1">
    <location>
        <begin position="35"/>
        <end position="56"/>
    </location>
</feature>
<dbReference type="EMBL" id="DTBE01000099">
    <property type="protein sequence ID" value="HGQ59795.1"/>
    <property type="molecule type" value="Genomic_DNA"/>
</dbReference>
<evidence type="ECO:0000313" key="2">
    <source>
        <dbReference type="EMBL" id="HGQ59795.1"/>
    </source>
</evidence>
<dbReference type="AlphaFoldDB" id="A0A7J3KG45"/>
<protein>
    <submittedName>
        <fullName evidence="2">Uncharacterized protein</fullName>
    </submittedName>
</protein>
<keyword evidence="1" id="KW-0472">Membrane</keyword>